<name>A0AAW1PAU2_9CHLO</name>
<keyword evidence="7" id="KW-1185">Reference proteome</keyword>
<dbReference type="AlphaFoldDB" id="A0AAW1PAU2"/>
<dbReference type="InterPro" id="IPR002893">
    <property type="entry name" value="Znf_MYND"/>
</dbReference>
<proteinExistence type="predicted"/>
<evidence type="ECO:0000259" key="5">
    <source>
        <dbReference type="PROSITE" id="PS50865"/>
    </source>
</evidence>
<evidence type="ECO:0000256" key="3">
    <source>
        <dbReference type="ARBA" id="ARBA00022833"/>
    </source>
</evidence>
<evidence type="ECO:0000256" key="1">
    <source>
        <dbReference type="ARBA" id="ARBA00022723"/>
    </source>
</evidence>
<keyword evidence="1" id="KW-0479">Metal-binding</keyword>
<comment type="caution">
    <text evidence="6">The sequence shown here is derived from an EMBL/GenBank/DDBJ whole genome shotgun (WGS) entry which is preliminary data.</text>
</comment>
<feature type="domain" description="MYND-type" evidence="5">
    <location>
        <begin position="489"/>
        <end position="526"/>
    </location>
</feature>
<dbReference type="SUPFAM" id="SSF144232">
    <property type="entry name" value="HIT/MYND zinc finger-like"/>
    <property type="match status" value="1"/>
</dbReference>
<evidence type="ECO:0000256" key="2">
    <source>
        <dbReference type="ARBA" id="ARBA00022771"/>
    </source>
</evidence>
<evidence type="ECO:0000313" key="7">
    <source>
        <dbReference type="Proteomes" id="UP001489004"/>
    </source>
</evidence>
<keyword evidence="3" id="KW-0862">Zinc</keyword>
<dbReference type="Pfam" id="PF01753">
    <property type="entry name" value="zf-MYND"/>
    <property type="match status" value="1"/>
</dbReference>
<reference evidence="6 7" key="1">
    <citation type="journal article" date="2024" name="Nat. Commun.">
        <title>Phylogenomics reveals the evolutionary origins of lichenization in chlorophyte algae.</title>
        <authorList>
            <person name="Puginier C."/>
            <person name="Libourel C."/>
            <person name="Otte J."/>
            <person name="Skaloud P."/>
            <person name="Haon M."/>
            <person name="Grisel S."/>
            <person name="Petersen M."/>
            <person name="Berrin J.G."/>
            <person name="Delaux P.M."/>
            <person name="Dal Grande F."/>
            <person name="Keller J."/>
        </authorList>
    </citation>
    <scope>NUCLEOTIDE SEQUENCE [LARGE SCALE GENOMIC DNA]</scope>
    <source>
        <strain evidence="6 7">SAG 2043</strain>
    </source>
</reference>
<keyword evidence="2 4" id="KW-0863">Zinc-finger</keyword>
<dbReference type="Proteomes" id="UP001489004">
    <property type="component" value="Unassembled WGS sequence"/>
</dbReference>
<gene>
    <name evidence="6" type="ORF">WJX72_010825</name>
</gene>
<dbReference type="EMBL" id="JALJOR010000017">
    <property type="protein sequence ID" value="KAK9804899.1"/>
    <property type="molecule type" value="Genomic_DNA"/>
</dbReference>
<dbReference type="GO" id="GO:0008270">
    <property type="term" value="F:zinc ion binding"/>
    <property type="evidence" value="ECO:0007669"/>
    <property type="project" value="UniProtKB-KW"/>
</dbReference>
<sequence>MIRICMAASPFRGMFSLYSLYALINTDGFDAALSEHVRPGAVRCPALFPTLADVLIKGANATPASKARREGQPPRRLQQLTGVHFSREKDAEKAAYQLMELAAMTVMPMYRLASLGTEHSGRSSAPALGTQFHEIALGLLARSGGSRLVEALWRLPLRLVLEGPQSLDQILQTHMLFIVEEDVQDIQQQACELATGVMPAVAPSAEPQAVESMLATLCKVLNACQDGSHAEGPPGLAQCALRGIEVLMTAQSMTGCPAGSESTIPLQPADLQPSSPERQDLQRYAAAWVLPTVVAAGTISCPWIAAIFLRLAHVVQGPSRVGATEPATTTMLDVLCMLANLLSAHPKGQRRQRGLAVAQTGRLRAVSQAASEWWEQKAWPAAFGVLTRVVLPLVCASLGCDASVTSRLEAVSKCFEGVASAPLHAEAFKTAPGLSQESTAAARAAVVVVEALDAQCGPLDMVGLETALERARMAALGPGCHNPACQNPAGACEADMRTCICSACHKARYCGGACQKAAWKVHKRVCKER</sequence>
<accession>A0AAW1PAU2</accession>
<evidence type="ECO:0000313" key="6">
    <source>
        <dbReference type="EMBL" id="KAK9804899.1"/>
    </source>
</evidence>
<organism evidence="6 7">
    <name type="scientific">[Myrmecia] bisecta</name>
    <dbReference type="NCBI Taxonomy" id="41462"/>
    <lineage>
        <taxon>Eukaryota</taxon>
        <taxon>Viridiplantae</taxon>
        <taxon>Chlorophyta</taxon>
        <taxon>core chlorophytes</taxon>
        <taxon>Trebouxiophyceae</taxon>
        <taxon>Trebouxiales</taxon>
        <taxon>Trebouxiaceae</taxon>
        <taxon>Myrmecia</taxon>
    </lineage>
</organism>
<protein>
    <recommendedName>
        <fullName evidence="5">MYND-type domain-containing protein</fullName>
    </recommendedName>
</protein>
<dbReference type="Gene3D" id="6.10.140.2220">
    <property type="match status" value="1"/>
</dbReference>
<evidence type="ECO:0000256" key="4">
    <source>
        <dbReference type="PROSITE-ProRule" id="PRU00134"/>
    </source>
</evidence>
<dbReference type="PROSITE" id="PS50865">
    <property type="entry name" value="ZF_MYND_2"/>
    <property type="match status" value="1"/>
</dbReference>